<dbReference type="InterPro" id="IPR020843">
    <property type="entry name" value="ER"/>
</dbReference>
<evidence type="ECO:0000313" key="3">
    <source>
        <dbReference type="Proteomes" id="UP000183410"/>
    </source>
</evidence>
<dbReference type="InterPro" id="IPR052733">
    <property type="entry name" value="Chloroplast_QOR"/>
</dbReference>
<dbReference type="RefSeq" id="WP_046232673.1">
    <property type="nucleotide sequence ID" value="NZ_FONN01000007.1"/>
</dbReference>
<organism evidence="2 3">
    <name type="scientific">Paenibacillus algorifonticola</name>
    <dbReference type="NCBI Taxonomy" id="684063"/>
    <lineage>
        <taxon>Bacteria</taxon>
        <taxon>Bacillati</taxon>
        <taxon>Bacillota</taxon>
        <taxon>Bacilli</taxon>
        <taxon>Bacillales</taxon>
        <taxon>Paenibacillaceae</taxon>
        <taxon>Paenibacillus</taxon>
    </lineage>
</organism>
<dbReference type="PROSITE" id="PS01162">
    <property type="entry name" value="QOR_ZETA_CRYSTAL"/>
    <property type="match status" value="1"/>
</dbReference>
<dbReference type="InterPro" id="IPR036291">
    <property type="entry name" value="NAD(P)-bd_dom_sf"/>
</dbReference>
<feature type="domain" description="Enoyl reductase (ER)" evidence="1">
    <location>
        <begin position="10"/>
        <end position="313"/>
    </location>
</feature>
<evidence type="ECO:0000313" key="2">
    <source>
        <dbReference type="EMBL" id="SFE82228.1"/>
    </source>
</evidence>
<gene>
    <name evidence="2" type="ORF">SAMN04487969_107130</name>
</gene>
<dbReference type="EMBL" id="FONN01000007">
    <property type="protein sequence ID" value="SFE82228.1"/>
    <property type="molecule type" value="Genomic_DNA"/>
</dbReference>
<dbReference type="InterPro" id="IPR013154">
    <property type="entry name" value="ADH-like_N"/>
</dbReference>
<dbReference type="Gene3D" id="3.40.50.720">
    <property type="entry name" value="NAD(P)-binding Rossmann-like Domain"/>
    <property type="match status" value="1"/>
</dbReference>
<dbReference type="PANTHER" id="PTHR44013">
    <property type="entry name" value="ZINC-TYPE ALCOHOL DEHYDROGENASE-LIKE PROTEIN C16A3.02C"/>
    <property type="match status" value="1"/>
</dbReference>
<dbReference type="SUPFAM" id="SSF50129">
    <property type="entry name" value="GroES-like"/>
    <property type="match status" value="1"/>
</dbReference>
<evidence type="ECO:0000259" key="1">
    <source>
        <dbReference type="SMART" id="SM00829"/>
    </source>
</evidence>
<dbReference type="Gene3D" id="3.90.180.10">
    <property type="entry name" value="Medium-chain alcohol dehydrogenases, catalytic domain"/>
    <property type="match status" value="1"/>
</dbReference>
<accession>A0A1I2DP45</accession>
<name>A0A1I2DP45_9BACL</name>
<dbReference type="PANTHER" id="PTHR44013:SF1">
    <property type="entry name" value="ZINC-TYPE ALCOHOL DEHYDROGENASE-LIKE PROTEIN C16A3.02C"/>
    <property type="match status" value="1"/>
</dbReference>
<dbReference type="OrthoDB" id="9792162at2"/>
<reference evidence="3" key="1">
    <citation type="submission" date="2016-10" db="EMBL/GenBank/DDBJ databases">
        <authorList>
            <person name="Varghese N."/>
            <person name="Submissions S."/>
        </authorList>
    </citation>
    <scope>NUCLEOTIDE SEQUENCE [LARGE SCALE GENOMIC DNA]</scope>
    <source>
        <strain evidence="3">CGMCC 1.10223</strain>
    </source>
</reference>
<dbReference type="InterPro" id="IPR011032">
    <property type="entry name" value="GroES-like_sf"/>
</dbReference>
<dbReference type="Pfam" id="PF13602">
    <property type="entry name" value="ADH_zinc_N_2"/>
    <property type="match status" value="1"/>
</dbReference>
<dbReference type="SMART" id="SM00829">
    <property type="entry name" value="PKS_ER"/>
    <property type="match status" value="1"/>
</dbReference>
<sequence length="318" mass="34544">MKAIVIHDYGNPEGFEEQDIAIPIIKETQVLVDMYATTVSSADQLVLSGAFRHMLPVQFPHVLGVELAGVVKEIGEKVTHVKVGDRVMGLVRAGGCYADYVALEESALTIIPSTLSFVEAAALPAGALTAWQSLFQYAKLQPGQRILIHAGAGGVGHIAVQLAKQHGAYVITTARKHNHEFVRQLGADEVIDYTTTDFAKAVSPVDIVLDMVRDTVIDTDTGIGVTESKNYTILKESGKLISLVDPSIATHPKIRAIESQFAYIEPNPSDLAAIVQSVQEHKLEVHVDGIFPFTAEGIAEAYHHKHKKGKLVIQRKPF</sequence>
<dbReference type="CDD" id="cd05289">
    <property type="entry name" value="MDR_like_2"/>
    <property type="match status" value="1"/>
</dbReference>
<dbReference type="Proteomes" id="UP000183410">
    <property type="component" value="Unassembled WGS sequence"/>
</dbReference>
<dbReference type="AlphaFoldDB" id="A0A1I2DP45"/>
<dbReference type="InterPro" id="IPR002364">
    <property type="entry name" value="Quin_OxRdtase/zeta-crystal_CS"/>
</dbReference>
<dbReference type="Pfam" id="PF08240">
    <property type="entry name" value="ADH_N"/>
    <property type="match status" value="1"/>
</dbReference>
<dbReference type="SUPFAM" id="SSF51735">
    <property type="entry name" value="NAD(P)-binding Rossmann-fold domains"/>
    <property type="match status" value="1"/>
</dbReference>
<dbReference type="GO" id="GO:0008270">
    <property type="term" value="F:zinc ion binding"/>
    <property type="evidence" value="ECO:0007669"/>
    <property type="project" value="InterPro"/>
</dbReference>
<proteinExistence type="predicted"/>
<protein>
    <submittedName>
        <fullName evidence="2">NADPH:quinone reductase</fullName>
    </submittedName>
</protein>
<keyword evidence="3" id="KW-1185">Reference proteome</keyword>
<dbReference type="GO" id="GO:0016491">
    <property type="term" value="F:oxidoreductase activity"/>
    <property type="evidence" value="ECO:0007669"/>
    <property type="project" value="InterPro"/>
</dbReference>